<dbReference type="HOGENOM" id="CLU_383498_0_0_0"/>
<feature type="compositionally biased region" description="Polar residues" evidence="2">
    <location>
        <begin position="251"/>
        <end position="279"/>
    </location>
</feature>
<evidence type="ECO:0000256" key="2">
    <source>
        <dbReference type="SAM" id="MobiDB-lite"/>
    </source>
</evidence>
<evidence type="ECO:0000259" key="4">
    <source>
        <dbReference type="Pfam" id="PF02563"/>
    </source>
</evidence>
<keyword evidence="3" id="KW-0812">Transmembrane</keyword>
<sequence length="636" mass="68392">MSLSHTHLQTSRLALLMMFSWVAIVSLGGCAAFHPMSGVPARYLPDELRGPSRADQRTIDLSLLRQPVPAAYLLDSGDVLGVYIEGLLGRKEDVPPVHFPLTNDVPPSLGYPLPVREDGTISLPVIGALPVRGLTIIQAEQAVRHAYSSPKQILQPHQRISLALQQPRLYRVLVIRQEASQQANVAAQGQLNIGVIKRGSGKIVALPAYKNDVLHALTDTGGLPGLDAENAVYIIRARHAGQHGQPPYPATIQTTPVSQKQPSRPRLSLNSGRNAQNQPVIRGQSADPYADVNWPGNRSPRQNHFNGFSDPALQPSRGYPSQSTSSSHPALPGFSQPTSQIAPPNPSAYGSSPAAPSAAYNSGGPVIPARHQTDQLAAPPGPTWRGNEQSHEALPFTANPYGQYLPPQNSPLEAAPTYGVVTGSPVIPWDGTQRFATGHQMFGAPTPAFFDSYQEDSIPTIDNPEIIRIPIRLKPGEQIDFHEHDITLNDGDIIFIESRDTDVFYTGGLLGGGQYTLPRDYDVDILGAIAIAQGQGRSQGSSRQIGGTSALNNDVTISASNAIVIRPMPDGTQVPIQINLYHALRNPAERIIIQPGDYILLQYTKLEACGAFIERNLLEGALFGVAAAQLNSNNGN</sequence>
<proteinExistence type="predicted"/>
<dbReference type="RefSeq" id="WP_013111090.1">
    <property type="nucleotide sequence ID" value="NC_014148.1"/>
</dbReference>
<feature type="compositionally biased region" description="Polar residues" evidence="2">
    <location>
        <begin position="319"/>
        <end position="328"/>
    </location>
</feature>
<keyword evidence="3" id="KW-0472">Membrane</keyword>
<name>D5SRG6_PLAL2</name>
<organism evidence="5 6">
    <name type="scientific">Planctopirus limnophila (strain ATCC 43296 / DSM 3776 / IFAM 1008 / Mu 290)</name>
    <name type="common">Planctomyces limnophilus</name>
    <dbReference type="NCBI Taxonomy" id="521674"/>
    <lineage>
        <taxon>Bacteria</taxon>
        <taxon>Pseudomonadati</taxon>
        <taxon>Planctomycetota</taxon>
        <taxon>Planctomycetia</taxon>
        <taxon>Planctomycetales</taxon>
        <taxon>Planctomycetaceae</taxon>
        <taxon>Planctopirus</taxon>
    </lineage>
</organism>
<gene>
    <name evidence="5" type="ordered locus">Plim_2837</name>
</gene>
<feature type="compositionally biased region" description="Low complexity" evidence="2">
    <location>
        <begin position="347"/>
        <end position="365"/>
    </location>
</feature>
<reference evidence="5 6" key="1">
    <citation type="journal article" date="2010" name="Stand. Genomic Sci.">
        <title>Complete genome sequence of Planctomyces limnophilus type strain (Mu 290).</title>
        <authorList>
            <person name="Labutti K."/>
            <person name="Sikorski J."/>
            <person name="Schneider S."/>
            <person name="Nolan M."/>
            <person name="Lucas S."/>
            <person name="Glavina Del Rio T."/>
            <person name="Tice H."/>
            <person name="Cheng J.F."/>
            <person name="Goodwin L."/>
            <person name="Pitluck S."/>
            <person name="Liolios K."/>
            <person name="Ivanova N."/>
            <person name="Mavromatis K."/>
            <person name="Mikhailova N."/>
            <person name="Pati A."/>
            <person name="Chen A."/>
            <person name="Palaniappan K."/>
            <person name="Land M."/>
            <person name="Hauser L."/>
            <person name="Chang Y.J."/>
            <person name="Jeffries C.D."/>
            <person name="Tindall B.J."/>
            <person name="Rohde M."/>
            <person name="Goker M."/>
            <person name="Woyke T."/>
            <person name="Bristow J."/>
            <person name="Eisen J.A."/>
            <person name="Markowitz V."/>
            <person name="Hugenholtz P."/>
            <person name="Kyrpides N.C."/>
            <person name="Klenk H.P."/>
            <person name="Lapidus A."/>
        </authorList>
    </citation>
    <scope>NUCLEOTIDE SEQUENCE [LARGE SCALE GENOMIC DNA]</scope>
    <source>
        <strain evidence="6">ATCC 43296 / DSM 3776 / IFAM 1008 / 290</strain>
    </source>
</reference>
<evidence type="ECO:0000256" key="1">
    <source>
        <dbReference type="ARBA" id="ARBA00022729"/>
    </source>
</evidence>
<feature type="domain" description="Polysaccharide export protein N-terminal" evidence="4">
    <location>
        <begin position="67"/>
        <end position="156"/>
    </location>
</feature>
<dbReference type="PANTHER" id="PTHR33619:SF3">
    <property type="entry name" value="POLYSACCHARIDE EXPORT PROTEIN GFCE-RELATED"/>
    <property type="match status" value="1"/>
</dbReference>
<dbReference type="EMBL" id="CP001744">
    <property type="protein sequence ID" value="ADG68659.1"/>
    <property type="molecule type" value="Genomic_DNA"/>
</dbReference>
<dbReference type="KEGG" id="plm:Plim_2837"/>
<keyword evidence="1" id="KW-0732">Signal</keyword>
<evidence type="ECO:0000313" key="5">
    <source>
        <dbReference type="EMBL" id="ADG68659.1"/>
    </source>
</evidence>
<evidence type="ECO:0000313" key="6">
    <source>
        <dbReference type="Proteomes" id="UP000002220"/>
    </source>
</evidence>
<keyword evidence="6" id="KW-1185">Reference proteome</keyword>
<dbReference type="OrthoDB" id="233929at2"/>
<dbReference type="Gene3D" id="3.30.1950.10">
    <property type="entry name" value="wza like domain"/>
    <property type="match status" value="1"/>
</dbReference>
<dbReference type="PANTHER" id="PTHR33619">
    <property type="entry name" value="POLYSACCHARIDE EXPORT PROTEIN GFCE-RELATED"/>
    <property type="match status" value="1"/>
</dbReference>
<dbReference type="InterPro" id="IPR003715">
    <property type="entry name" value="Poly_export_N"/>
</dbReference>
<evidence type="ECO:0000256" key="3">
    <source>
        <dbReference type="SAM" id="Phobius"/>
    </source>
</evidence>
<feature type="transmembrane region" description="Helical" evidence="3">
    <location>
        <begin position="12"/>
        <end position="34"/>
    </location>
</feature>
<keyword evidence="3" id="KW-1133">Transmembrane helix</keyword>
<accession>D5SRG6</accession>
<dbReference type="GO" id="GO:0015159">
    <property type="term" value="F:polysaccharide transmembrane transporter activity"/>
    <property type="evidence" value="ECO:0007669"/>
    <property type="project" value="InterPro"/>
</dbReference>
<protein>
    <submittedName>
        <fullName evidence="5">Polysaccharide export protein</fullName>
    </submittedName>
</protein>
<dbReference type="Proteomes" id="UP000002220">
    <property type="component" value="Chromosome"/>
</dbReference>
<dbReference type="eggNOG" id="COG1596">
    <property type="taxonomic scope" value="Bacteria"/>
</dbReference>
<dbReference type="InterPro" id="IPR049712">
    <property type="entry name" value="Poly_export"/>
</dbReference>
<dbReference type="STRING" id="521674.Plim_2837"/>
<dbReference type="Pfam" id="PF02563">
    <property type="entry name" value="Poly_export"/>
    <property type="match status" value="1"/>
</dbReference>
<feature type="region of interest" description="Disordered" evidence="2">
    <location>
        <begin position="242"/>
        <end position="388"/>
    </location>
</feature>
<dbReference type="AlphaFoldDB" id="D5SRG6"/>